<organism evidence="2 3">
    <name type="scientific">Cellvibrio fibrivorans</name>
    <dbReference type="NCBI Taxonomy" id="126350"/>
    <lineage>
        <taxon>Bacteria</taxon>
        <taxon>Pseudomonadati</taxon>
        <taxon>Pseudomonadota</taxon>
        <taxon>Gammaproteobacteria</taxon>
        <taxon>Cellvibrionales</taxon>
        <taxon>Cellvibrionaceae</taxon>
        <taxon>Cellvibrio</taxon>
    </lineage>
</organism>
<dbReference type="EMBL" id="JAVDVX010000008">
    <property type="protein sequence ID" value="MDR7091810.1"/>
    <property type="molecule type" value="Genomic_DNA"/>
</dbReference>
<evidence type="ECO:0000256" key="1">
    <source>
        <dbReference type="SAM" id="Phobius"/>
    </source>
</evidence>
<protein>
    <submittedName>
        <fullName evidence="2">Uncharacterized protein</fullName>
    </submittedName>
</protein>
<comment type="caution">
    <text evidence="2">The sequence shown here is derived from an EMBL/GenBank/DDBJ whole genome shotgun (WGS) entry which is preliminary data.</text>
</comment>
<feature type="transmembrane region" description="Helical" evidence="1">
    <location>
        <begin position="6"/>
        <end position="30"/>
    </location>
</feature>
<proteinExistence type="predicted"/>
<dbReference type="Proteomes" id="UP001253595">
    <property type="component" value="Unassembled WGS sequence"/>
</dbReference>
<keyword evidence="3" id="KW-1185">Reference proteome</keyword>
<keyword evidence="1" id="KW-0812">Transmembrane</keyword>
<reference evidence="2 3" key="1">
    <citation type="submission" date="2023-07" db="EMBL/GenBank/DDBJ databases">
        <title>Sorghum-associated microbial communities from plants grown in Nebraska, USA.</title>
        <authorList>
            <person name="Schachtman D."/>
        </authorList>
    </citation>
    <scope>NUCLEOTIDE SEQUENCE [LARGE SCALE GENOMIC DNA]</scope>
    <source>
        <strain evidence="2 3">BE190</strain>
    </source>
</reference>
<sequence length="58" mass="6572">MVFSSWIYANWLMIIKNAQVFTGLGVFLRLKLAAYNPLFMCGYSCKQCVNSLTLPAFS</sequence>
<evidence type="ECO:0000313" key="2">
    <source>
        <dbReference type="EMBL" id="MDR7091810.1"/>
    </source>
</evidence>
<accession>A0ABU1V320</accession>
<gene>
    <name evidence="2" type="ORF">J2X05_003848</name>
</gene>
<evidence type="ECO:0000313" key="3">
    <source>
        <dbReference type="Proteomes" id="UP001253595"/>
    </source>
</evidence>
<keyword evidence="1" id="KW-1133">Transmembrane helix</keyword>
<name>A0ABU1V320_9GAMM</name>
<keyword evidence="1" id="KW-0472">Membrane</keyword>